<name>A0ABP7FXX0_9ACTN</name>
<dbReference type="EMBL" id="BAABEP010000051">
    <property type="protein sequence ID" value="GAA3750470.1"/>
    <property type="molecule type" value="Genomic_DNA"/>
</dbReference>
<dbReference type="PROSITE" id="PS51078">
    <property type="entry name" value="ICLR_ED"/>
    <property type="match status" value="1"/>
</dbReference>
<dbReference type="InterPro" id="IPR029016">
    <property type="entry name" value="GAF-like_dom_sf"/>
</dbReference>
<sequence length="307" mass="31631">MECGWVKLSDMGKPVNTRSTAQEPAKGPVDKAMEVLLALVEEGGGPHRLGDIARRTGLTKPTVHRHLRTMAEYGFAHAAEQGSYRPGPRLLGLAAAALDAEPGLALARPVLADLRQRTGLLAYYAVPDAGDAVCLALSEPAGHYATGLRPGGRSPLHCSAAGLAMLAALPTEEAAEALAGPARPAPATPYTLTEPAELRAELDRTARRGYAVDDGYGEEDTRGVAAVVRASDGRPVGALAVCGPVFTLDDAAVEVFGPMLRAAARTVSAGLGGPPPRLGVVPAAQRVQAPQAVESVQAVHETDGGRA</sequence>
<dbReference type="SMART" id="SM00346">
    <property type="entry name" value="HTH_ICLR"/>
    <property type="match status" value="1"/>
</dbReference>
<evidence type="ECO:0000259" key="5">
    <source>
        <dbReference type="PROSITE" id="PS51078"/>
    </source>
</evidence>
<evidence type="ECO:0000256" key="3">
    <source>
        <dbReference type="ARBA" id="ARBA00023163"/>
    </source>
</evidence>
<dbReference type="InterPro" id="IPR011991">
    <property type="entry name" value="ArsR-like_HTH"/>
</dbReference>
<evidence type="ECO:0000313" key="6">
    <source>
        <dbReference type="EMBL" id="GAA3750470.1"/>
    </source>
</evidence>
<evidence type="ECO:0000313" key="7">
    <source>
        <dbReference type="Proteomes" id="UP001499884"/>
    </source>
</evidence>
<reference evidence="7" key="1">
    <citation type="journal article" date="2019" name="Int. J. Syst. Evol. Microbiol.">
        <title>The Global Catalogue of Microorganisms (GCM) 10K type strain sequencing project: providing services to taxonomists for standard genome sequencing and annotation.</title>
        <authorList>
            <consortium name="The Broad Institute Genomics Platform"/>
            <consortium name="The Broad Institute Genome Sequencing Center for Infectious Disease"/>
            <person name="Wu L."/>
            <person name="Ma J."/>
        </authorList>
    </citation>
    <scope>NUCLEOTIDE SEQUENCE [LARGE SCALE GENOMIC DNA]</scope>
    <source>
        <strain evidence="7">JCM 30846</strain>
    </source>
</reference>
<feature type="domain" description="IclR-ED" evidence="5">
    <location>
        <begin position="89"/>
        <end position="273"/>
    </location>
</feature>
<dbReference type="InterPro" id="IPR036388">
    <property type="entry name" value="WH-like_DNA-bd_sf"/>
</dbReference>
<dbReference type="Proteomes" id="UP001499884">
    <property type="component" value="Unassembled WGS sequence"/>
</dbReference>
<dbReference type="PROSITE" id="PS51077">
    <property type="entry name" value="HTH_ICLR"/>
    <property type="match status" value="1"/>
</dbReference>
<dbReference type="CDD" id="cd00090">
    <property type="entry name" value="HTH_ARSR"/>
    <property type="match status" value="1"/>
</dbReference>
<dbReference type="InterPro" id="IPR005471">
    <property type="entry name" value="Tscrpt_reg_IclR_N"/>
</dbReference>
<evidence type="ECO:0000259" key="4">
    <source>
        <dbReference type="PROSITE" id="PS51077"/>
    </source>
</evidence>
<dbReference type="Pfam" id="PF09339">
    <property type="entry name" value="HTH_IclR"/>
    <property type="match status" value="1"/>
</dbReference>
<dbReference type="Pfam" id="PF01614">
    <property type="entry name" value="IclR_C"/>
    <property type="match status" value="1"/>
</dbReference>
<dbReference type="PANTHER" id="PTHR30136">
    <property type="entry name" value="HELIX-TURN-HELIX TRANSCRIPTIONAL REGULATOR, ICLR FAMILY"/>
    <property type="match status" value="1"/>
</dbReference>
<dbReference type="PANTHER" id="PTHR30136:SF24">
    <property type="entry name" value="HTH-TYPE TRANSCRIPTIONAL REPRESSOR ALLR"/>
    <property type="match status" value="1"/>
</dbReference>
<comment type="caution">
    <text evidence="6">The sequence shown here is derived from an EMBL/GenBank/DDBJ whole genome shotgun (WGS) entry which is preliminary data.</text>
</comment>
<dbReference type="Gene3D" id="1.10.10.10">
    <property type="entry name" value="Winged helix-like DNA-binding domain superfamily/Winged helix DNA-binding domain"/>
    <property type="match status" value="1"/>
</dbReference>
<keyword evidence="7" id="KW-1185">Reference proteome</keyword>
<evidence type="ECO:0000256" key="1">
    <source>
        <dbReference type="ARBA" id="ARBA00023015"/>
    </source>
</evidence>
<organism evidence="6 7">
    <name type="scientific">Streptomyces tremellae</name>
    <dbReference type="NCBI Taxonomy" id="1124239"/>
    <lineage>
        <taxon>Bacteria</taxon>
        <taxon>Bacillati</taxon>
        <taxon>Actinomycetota</taxon>
        <taxon>Actinomycetes</taxon>
        <taxon>Kitasatosporales</taxon>
        <taxon>Streptomycetaceae</taxon>
        <taxon>Streptomyces</taxon>
    </lineage>
</organism>
<dbReference type="Gene3D" id="3.30.450.40">
    <property type="match status" value="1"/>
</dbReference>
<proteinExistence type="predicted"/>
<evidence type="ECO:0000256" key="2">
    <source>
        <dbReference type="ARBA" id="ARBA00023125"/>
    </source>
</evidence>
<keyword evidence="3" id="KW-0804">Transcription</keyword>
<dbReference type="SUPFAM" id="SSF46785">
    <property type="entry name" value="Winged helix' DNA-binding domain"/>
    <property type="match status" value="1"/>
</dbReference>
<protein>
    <submittedName>
        <fullName evidence="6">IclR family transcriptional regulator</fullName>
    </submittedName>
</protein>
<feature type="domain" description="HTH iclR-type" evidence="4">
    <location>
        <begin position="26"/>
        <end position="88"/>
    </location>
</feature>
<keyword evidence="1" id="KW-0805">Transcription regulation</keyword>
<dbReference type="InterPro" id="IPR050707">
    <property type="entry name" value="HTH_MetabolicPath_Reg"/>
</dbReference>
<dbReference type="InterPro" id="IPR036390">
    <property type="entry name" value="WH_DNA-bd_sf"/>
</dbReference>
<accession>A0ABP7FXX0</accession>
<dbReference type="SUPFAM" id="SSF55781">
    <property type="entry name" value="GAF domain-like"/>
    <property type="match status" value="1"/>
</dbReference>
<keyword evidence="2" id="KW-0238">DNA-binding</keyword>
<gene>
    <name evidence="6" type="ORF">GCM10023082_53210</name>
</gene>
<dbReference type="InterPro" id="IPR014757">
    <property type="entry name" value="Tscrpt_reg_IclR_C"/>
</dbReference>